<sequence>MKKIGFSLLLFLVFTKSYPQVEIRGVSRIETDGIQSDSLSRSPNKDFEERIRIKPIVGSSNDVEIRFYAHTLLTHTRDLRIIKLNKNTWEGILFKETNHPRIKIRRYKLNPKSGFDALFSLLLENNLTRLPDQEELKPKMRKVTIKNGWEVEHKLLVTDGTVYTVEFKIGDKSRIYSFHSSESYAEFYADVQELKDYVAIKKIFETQLKE</sequence>
<dbReference type="RefSeq" id="WP_162446395.1">
    <property type="nucleotide sequence ID" value="NZ_CP048222.1"/>
</dbReference>
<accession>A0A6C0GR63</accession>
<proteinExistence type="predicted"/>
<evidence type="ECO:0000313" key="2">
    <source>
        <dbReference type="Proteomes" id="UP000480178"/>
    </source>
</evidence>
<dbReference type="KEGG" id="rhoz:GXP67_29065"/>
<reference evidence="1 2" key="1">
    <citation type="submission" date="2020-01" db="EMBL/GenBank/DDBJ databases">
        <authorList>
            <person name="Kim M.K."/>
        </authorList>
    </citation>
    <scope>NUCLEOTIDE SEQUENCE [LARGE SCALE GENOMIC DNA]</scope>
    <source>
        <strain evidence="1 2">172606-1</strain>
    </source>
</reference>
<name>A0A6C0GR63_9BACT</name>
<organism evidence="1 2">
    <name type="scientific">Rhodocytophaga rosea</name>
    <dbReference type="NCBI Taxonomy" id="2704465"/>
    <lineage>
        <taxon>Bacteria</taxon>
        <taxon>Pseudomonadati</taxon>
        <taxon>Bacteroidota</taxon>
        <taxon>Cytophagia</taxon>
        <taxon>Cytophagales</taxon>
        <taxon>Rhodocytophagaceae</taxon>
        <taxon>Rhodocytophaga</taxon>
    </lineage>
</organism>
<dbReference type="AlphaFoldDB" id="A0A6C0GR63"/>
<evidence type="ECO:0000313" key="1">
    <source>
        <dbReference type="EMBL" id="QHT70417.1"/>
    </source>
</evidence>
<protein>
    <submittedName>
        <fullName evidence="1">Uncharacterized protein</fullName>
    </submittedName>
</protein>
<dbReference type="Proteomes" id="UP000480178">
    <property type="component" value="Chromosome"/>
</dbReference>
<dbReference type="EMBL" id="CP048222">
    <property type="protein sequence ID" value="QHT70417.1"/>
    <property type="molecule type" value="Genomic_DNA"/>
</dbReference>
<gene>
    <name evidence="1" type="ORF">GXP67_29065</name>
</gene>
<keyword evidence="2" id="KW-1185">Reference proteome</keyword>